<dbReference type="eggNOG" id="COG4641">
    <property type="taxonomic scope" value="Bacteria"/>
</dbReference>
<dbReference type="KEGG" id="rva:Rvan_3113"/>
<reference evidence="3" key="1">
    <citation type="journal article" date="2011" name="J. Bacteriol.">
        <title>Genome sequences of eight morphologically diverse alphaproteobacteria.</title>
        <authorList>
            <consortium name="US DOE Joint Genome Institute"/>
            <person name="Brown P.J."/>
            <person name="Kysela D.T."/>
            <person name="Buechlein A."/>
            <person name="Hemmerich C."/>
            <person name="Brun Y.V."/>
        </authorList>
    </citation>
    <scope>NUCLEOTIDE SEQUENCE [LARGE SCALE GENOMIC DNA]</scope>
    <source>
        <strain evidence="3">ATCC 17100 / ATH 3.1.1 / DSM 162 / LMG 4299</strain>
    </source>
</reference>
<name>E3I0Z2_RHOVT</name>
<proteinExistence type="predicted"/>
<dbReference type="SUPFAM" id="SSF53756">
    <property type="entry name" value="UDP-Glycosyltransferase/glycogen phosphorylase"/>
    <property type="match status" value="1"/>
</dbReference>
<accession>E3I0Z2</accession>
<dbReference type="RefSeq" id="WP_013420682.1">
    <property type="nucleotide sequence ID" value="NC_014664.1"/>
</dbReference>
<dbReference type="HOGENOM" id="CLU_067339_0_0_5"/>
<dbReference type="STRING" id="648757.Rvan_3113"/>
<protein>
    <recommendedName>
        <fullName evidence="1">Spore protein YkvP/CgeB glycosyl transferase-like domain-containing protein</fullName>
    </recommendedName>
</protein>
<organism evidence="2 3">
    <name type="scientific">Rhodomicrobium vannielii (strain ATCC 17100 / DSM 162 / LMG 4299 / NCIMB 10020 / ATH 3.1.1)</name>
    <dbReference type="NCBI Taxonomy" id="648757"/>
    <lineage>
        <taxon>Bacteria</taxon>
        <taxon>Pseudomonadati</taxon>
        <taxon>Pseudomonadota</taxon>
        <taxon>Alphaproteobacteria</taxon>
        <taxon>Hyphomicrobiales</taxon>
        <taxon>Hyphomicrobiaceae</taxon>
        <taxon>Rhodomicrobium</taxon>
    </lineage>
</organism>
<sequence>MLETNLVAERLPAQSAVSASKVGIKILMSGHPDPSALPSSYLCALAGLGCQVFPYQHESIARGGIRGLPLRATRRIAPALAFAGVNRGLLDKADEVKPDAILIFKGMELFPETLKALRRRGIKLVSYNPDHPFAFYARGAGNDYIRQGVPLYDLHVTYSRKIVRDMAEAYPTARVAVVPFGHDVSDAVFRSIASEEDILRACFIGNADEQRRAGVQALLDAGIPVDVFGPRWLKHMKPSSQLGIYGPVFGEDMHRVMRRYRVQLNFFRPHNLDSHNMRTFEVPASGGIMLAEDSPEHRDFFEADTEAFFFRDVDEMAAKARRILQLPRLDAELIREAARRRCDTSGYSYADRAGALLAEIEKICRPQSADA</sequence>
<dbReference type="OrthoDB" id="110463at2"/>
<dbReference type="Pfam" id="PF13524">
    <property type="entry name" value="Glyco_trans_1_2"/>
    <property type="match status" value="1"/>
</dbReference>
<evidence type="ECO:0000313" key="3">
    <source>
        <dbReference type="Proteomes" id="UP000001399"/>
    </source>
</evidence>
<evidence type="ECO:0000259" key="1">
    <source>
        <dbReference type="Pfam" id="PF13524"/>
    </source>
</evidence>
<evidence type="ECO:0000313" key="2">
    <source>
        <dbReference type="EMBL" id="ADP72315.1"/>
    </source>
</evidence>
<dbReference type="AlphaFoldDB" id="E3I0Z2"/>
<keyword evidence="3" id="KW-1185">Reference proteome</keyword>
<dbReference type="EMBL" id="CP002292">
    <property type="protein sequence ID" value="ADP72315.1"/>
    <property type="molecule type" value="Genomic_DNA"/>
</dbReference>
<dbReference type="InterPro" id="IPR055259">
    <property type="entry name" value="YkvP/CgeB_Glyco_trans-like"/>
</dbReference>
<feature type="domain" description="Spore protein YkvP/CgeB glycosyl transferase-like" evidence="1">
    <location>
        <begin position="215"/>
        <end position="358"/>
    </location>
</feature>
<gene>
    <name evidence="2" type="ordered locus">Rvan_3113</name>
</gene>
<dbReference type="Gene3D" id="3.40.50.2000">
    <property type="entry name" value="Glycogen Phosphorylase B"/>
    <property type="match status" value="1"/>
</dbReference>
<dbReference type="Proteomes" id="UP000001399">
    <property type="component" value="Chromosome"/>
</dbReference>